<protein>
    <submittedName>
        <fullName evidence="1">Uncharacterized protein</fullName>
    </submittedName>
</protein>
<organism evidence="1">
    <name type="scientific">marine sediment metagenome</name>
    <dbReference type="NCBI Taxonomy" id="412755"/>
    <lineage>
        <taxon>unclassified sequences</taxon>
        <taxon>metagenomes</taxon>
        <taxon>ecological metagenomes</taxon>
    </lineage>
</organism>
<sequence length="140" mass="16308">FEQPKIIRRNRGKHWFIGLDIEGSFYVNDIFDVMVPKPNGLDAKTIFGCLSSSILQFLAENYLQRDITSNFVRGLPYPNLSDAELEEIKIAVESWLSSPKNKDDIISMRKRIDLVINNYYQLSKGIRKVLENDLKLRWVD</sequence>
<dbReference type="AlphaFoldDB" id="X0XNX9"/>
<accession>X0XNX9</accession>
<reference evidence="1" key="1">
    <citation type="journal article" date="2014" name="Front. Microbiol.">
        <title>High frequency of phylogenetically diverse reductive dehalogenase-homologous genes in deep subseafloor sedimentary metagenomes.</title>
        <authorList>
            <person name="Kawai M."/>
            <person name="Futagami T."/>
            <person name="Toyoda A."/>
            <person name="Takaki Y."/>
            <person name="Nishi S."/>
            <person name="Hori S."/>
            <person name="Arai W."/>
            <person name="Tsubouchi T."/>
            <person name="Morono Y."/>
            <person name="Uchiyama I."/>
            <person name="Ito T."/>
            <person name="Fujiyama A."/>
            <person name="Inagaki F."/>
            <person name="Takami H."/>
        </authorList>
    </citation>
    <scope>NUCLEOTIDE SEQUENCE</scope>
    <source>
        <strain evidence="1">Expedition CK06-06</strain>
    </source>
</reference>
<dbReference type="EMBL" id="BARS01047282">
    <property type="protein sequence ID" value="GAG38353.1"/>
    <property type="molecule type" value="Genomic_DNA"/>
</dbReference>
<feature type="non-terminal residue" evidence="1">
    <location>
        <position position="1"/>
    </location>
</feature>
<comment type="caution">
    <text evidence="1">The sequence shown here is derived from an EMBL/GenBank/DDBJ whole genome shotgun (WGS) entry which is preliminary data.</text>
</comment>
<proteinExistence type="predicted"/>
<evidence type="ECO:0000313" key="1">
    <source>
        <dbReference type="EMBL" id="GAG38353.1"/>
    </source>
</evidence>
<gene>
    <name evidence="1" type="ORF">S01H1_71044</name>
</gene>
<name>X0XNX9_9ZZZZ</name>